<dbReference type="AlphaFoldDB" id="A0A9X7YBY8"/>
<gene>
    <name evidence="2" type="ORF">H3V42_23020</name>
</gene>
<evidence type="ECO:0000256" key="1">
    <source>
        <dbReference type="SAM" id="SignalP"/>
    </source>
</evidence>
<feature type="chain" id="PRO_5040780360" evidence="1">
    <location>
        <begin position="19"/>
        <end position="107"/>
    </location>
</feature>
<evidence type="ECO:0000313" key="3">
    <source>
        <dbReference type="Proteomes" id="UP000515377"/>
    </source>
</evidence>
<sequence>MIRYIVVAAALWSSSAIAKPITLKCELDDRGSPLVMDVALDEDAGTASYISARNNMPVKRSAIFLPSTVSFAAFTIDRTSLAITREPISDIPSISGTCSVVEIKRAF</sequence>
<feature type="signal peptide" evidence="1">
    <location>
        <begin position="1"/>
        <end position="18"/>
    </location>
</feature>
<organism evidence="2 3">
    <name type="scientific">Sphingobium yanoikuyae</name>
    <name type="common">Sphingomonas yanoikuyae</name>
    <dbReference type="NCBI Taxonomy" id="13690"/>
    <lineage>
        <taxon>Bacteria</taxon>
        <taxon>Pseudomonadati</taxon>
        <taxon>Pseudomonadota</taxon>
        <taxon>Alphaproteobacteria</taxon>
        <taxon>Sphingomonadales</taxon>
        <taxon>Sphingomonadaceae</taxon>
        <taxon>Sphingobium</taxon>
    </lineage>
</organism>
<dbReference type="EMBL" id="CP060122">
    <property type="protein sequence ID" value="QNG44693.1"/>
    <property type="molecule type" value="Genomic_DNA"/>
</dbReference>
<accession>A0A9X7YBY8</accession>
<name>A0A9X7YBY8_SPHYA</name>
<proteinExistence type="predicted"/>
<reference evidence="2 3" key="1">
    <citation type="submission" date="2020-07" db="EMBL/GenBank/DDBJ databases">
        <title>Whole genome sequence of Sphingobium yanoikuyae A3.</title>
        <authorList>
            <person name="Han S.-S."/>
        </authorList>
    </citation>
    <scope>NUCLEOTIDE SEQUENCE [LARGE SCALE GENOMIC DNA]</scope>
    <source>
        <strain evidence="2 3">A3</strain>
    </source>
</reference>
<keyword evidence="1" id="KW-0732">Signal</keyword>
<dbReference type="Proteomes" id="UP000515377">
    <property type="component" value="Chromosome"/>
</dbReference>
<evidence type="ECO:0000313" key="2">
    <source>
        <dbReference type="EMBL" id="QNG44693.1"/>
    </source>
</evidence>
<protein>
    <submittedName>
        <fullName evidence="2">Uncharacterized protein</fullName>
    </submittedName>
</protein>